<gene>
    <name evidence="1" type="ORF">FHS28_001345</name>
</gene>
<sequence length="68" mass="7509">MSTILHPCMGGWCQIREDCANYHQSGVMVVGKPHDRLCVKGEDGTSEIAIVKPLSQIELEEHRFGKAA</sequence>
<name>A0ABR6GPJ9_9BURK</name>
<keyword evidence="2" id="KW-1185">Reference proteome</keyword>
<accession>A0ABR6GPJ9</accession>
<dbReference type="EMBL" id="JACHXO010000002">
    <property type="protein sequence ID" value="MBB3193960.1"/>
    <property type="molecule type" value="Genomic_DNA"/>
</dbReference>
<reference evidence="1 2" key="1">
    <citation type="submission" date="2020-08" db="EMBL/GenBank/DDBJ databases">
        <title>Genomic Encyclopedia of Type Strains, Phase III (KMG-III): the genomes of soil and plant-associated and newly described type strains.</title>
        <authorList>
            <person name="Whitman W."/>
        </authorList>
    </citation>
    <scope>NUCLEOTIDE SEQUENCE [LARGE SCALE GENOMIC DNA]</scope>
    <source>
        <strain evidence="1 2">CECT 7247</strain>
    </source>
</reference>
<organism evidence="1 2">
    <name type="scientific">Roseateles terrae</name>
    <dbReference type="NCBI Taxonomy" id="431060"/>
    <lineage>
        <taxon>Bacteria</taxon>
        <taxon>Pseudomonadati</taxon>
        <taxon>Pseudomonadota</taxon>
        <taxon>Betaproteobacteria</taxon>
        <taxon>Burkholderiales</taxon>
        <taxon>Sphaerotilaceae</taxon>
        <taxon>Roseateles</taxon>
    </lineage>
</organism>
<dbReference type="Proteomes" id="UP000574369">
    <property type="component" value="Unassembled WGS sequence"/>
</dbReference>
<protein>
    <submittedName>
        <fullName evidence="1">Uncharacterized protein</fullName>
    </submittedName>
</protein>
<comment type="caution">
    <text evidence="1">The sequence shown here is derived from an EMBL/GenBank/DDBJ whole genome shotgun (WGS) entry which is preliminary data.</text>
</comment>
<dbReference type="RefSeq" id="WP_088449854.1">
    <property type="nucleotide sequence ID" value="NZ_JACHXO010000002.1"/>
</dbReference>
<proteinExistence type="predicted"/>
<evidence type="ECO:0000313" key="1">
    <source>
        <dbReference type="EMBL" id="MBB3193960.1"/>
    </source>
</evidence>
<evidence type="ECO:0000313" key="2">
    <source>
        <dbReference type="Proteomes" id="UP000574369"/>
    </source>
</evidence>